<name>A0AAW0GZ89_9APHY</name>
<dbReference type="CDD" id="cd16982">
    <property type="entry name" value="CID_Pcf11"/>
    <property type="match status" value="1"/>
</dbReference>
<dbReference type="PANTHER" id="PTHR15921">
    <property type="entry name" value="PRE-MRNA CLEAVAGE COMPLEX II"/>
    <property type="match status" value="1"/>
</dbReference>
<feature type="compositionally biased region" description="Basic and acidic residues" evidence="1">
    <location>
        <begin position="606"/>
        <end position="622"/>
    </location>
</feature>
<organism evidence="3 4">
    <name type="scientific">Cerrena zonata</name>
    <dbReference type="NCBI Taxonomy" id="2478898"/>
    <lineage>
        <taxon>Eukaryota</taxon>
        <taxon>Fungi</taxon>
        <taxon>Dikarya</taxon>
        <taxon>Basidiomycota</taxon>
        <taxon>Agaricomycotina</taxon>
        <taxon>Agaricomycetes</taxon>
        <taxon>Polyporales</taxon>
        <taxon>Cerrenaceae</taxon>
        <taxon>Cerrena</taxon>
    </lineage>
</organism>
<protein>
    <recommendedName>
        <fullName evidence="2">CID domain-containing protein</fullName>
    </recommendedName>
</protein>
<accession>A0AAW0GZ89</accession>
<dbReference type="Pfam" id="PF21936">
    <property type="entry name" value="Pcf11_C"/>
    <property type="match status" value="1"/>
</dbReference>
<dbReference type="GO" id="GO:0006369">
    <property type="term" value="P:termination of RNA polymerase II transcription"/>
    <property type="evidence" value="ECO:0007669"/>
    <property type="project" value="InterPro"/>
</dbReference>
<gene>
    <name evidence="3" type="ORF">QCA50_000561</name>
</gene>
<dbReference type="SUPFAM" id="SSF48464">
    <property type="entry name" value="ENTH/VHS domain"/>
    <property type="match status" value="1"/>
</dbReference>
<evidence type="ECO:0000313" key="4">
    <source>
        <dbReference type="Proteomes" id="UP001385951"/>
    </source>
</evidence>
<dbReference type="Proteomes" id="UP001385951">
    <property type="component" value="Unassembled WGS sequence"/>
</dbReference>
<dbReference type="AlphaFoldDB" id="A0AAW0GZ89"/>
<dbReference type="EMBL" id="JASBNA010000001">
    <property type="protein sequence ID" value="KAK7695922.1"/>
    <property type="molecule type" value="Genomic_DNA"/>
</dbReference>
<dbReference type="InterPro" id="IPR045154">
    <property type="entry name" value="PCF11-like"/>
</dbReference>
<dbReference type="Pfam" id="PF04818">
    <property type="entry name" value="CID"/>
    <property type="match status" value="1"/>
</dbReference>
<dbReference type="Gene3D" id="1.25.40.90">
    <property type="match status" value="1"/>
</dbReference>
<dbReference type="GO" id="GO:0031124">
    <property type="term" value="P:mRNA 3'-end processing"/>
    <property type="evidence" value="ECO:0007669"/>
    <property type="project" value="InterPro"/>
</dbReference>
<dbReference type="GO" id="GO:0005737">
    <property type="term" value="C:cytoplasm"/>
    <property type="evidence" value="ECO:0007669"/>
    <property type="project" value="TreeGrafter"/>
</dbReference>
<reference evidence="3 4" key="1">
    <citation type="submission" date="2022-09" db="EMBL/GenBank/DDBJ databases">
        <authorList>
            <person name="Palmer J.M."/>
        </authorList>
    </citation>
    <scope>NUCLEOTIDE SEQUENCE [LARGE SCALE GENOMIC DNA]</scope>
    <source>
        <strain evidence="3 4">DSM 7382</strain>
    </source>
</reference>
<proteinExistence type="predicted"/>
<dbReference type="InterPro" id="IPR008942">
    <property type="entry name" value="ENTH_VHS"/>
</dbReference>
<feature type="compositionally biased region" description="Low complexity" evidence="1">
    <location>
        <begin position="12"/>
        <end position="21"/>
    </location>
</feature>
<comment type="caution">
    <text evidence="3">The sequence shown here is derived from an EMBL/GenBank/DDBJ whole genome shotgun (WGS) entry which is preliminary data.</text>
</comment>
<dbReference type="InterPro" id="IPR006569">
    <property type="entry name" value="CID_dom"/>
</dbReference>
<feature type="region of interest" description="Disordered" evidence="1">
    <location>
        <begin position="559"/>
        <end position="634"/>
    </location>
</feature>
<dbReference type="InterPro" id="IPR054127">
    <property type="entry name" value="Pcf11_C"/>
</dbReference>
<dbReference type="InterPro" id="IPR047415">
    <property type="entry name" value="Pcf11_CID"/>
</dbReference>
<evidence type="ECO:0000256" key="1">
    <source>
        <dbReference type="SAM" id="MobiDB-lite"/>
    </source>
</evidence>
<dbReference type="GO" id="GO:0000993">
    <property type="term" value="F:RNA polymerase II complex binding"/>
    <property type="evidence" value="ECO:0007669"/>
    <property type="project" value="InterPro"/>
</dbReference>
<evidence type="ECO:0000259" key="2">
    <source>
        <dbReference type="PROSITE" id="PS51391"/>
    </source>
</evidence>
<dbReference type="GO" id="GO:0003729">
    <property type="term" value="F:mRNA binding"/>
    <property type="evidence" value="ECO:0007669"/>
    <property type="project" value="InterPro"/>
</dbReference>
<keyword evidence="4" id="KW-1185">Reference proteome</keyword>
<dbReference type="PROSITE" id="PS51391">
    <property type="entry name" value="CID"/>
    <property type="match status" value="1"/>
</dbReference>
<feature type="region of interest" description="Disordered" evidence="1">
    <location>
        <begin position="12"/>
        <end position="31"/>
    </location>
</feature>
<dbReference type="SMART" id="SM00582">
    <property type="entry name" value="RPR"/>
    <property type="match status" value="1"/>
</dbReference>
<feature type="region of interest" description="Disordered" evidence="1">
    <location>
        <begin position="353"/>
        <end position="374"/>
    </location>
</feature>
<feature type="compositionally biased region" description="Polar residues" evidence="1">
    <location>
        <begin position="353"/>
        <end position="363"/>
    </location>
</feature>
<feature type="compositionally biased region" description="Pro residues" evidence="1">
    <location>
        <begin position="264"/>
        <end position="293"/>
    </location>
</feature>
<sequence length="634" mass="69650">MALYPQSQVYAQPQYPTGYPQQPIPPPAPNHFYPPTQPQSQPFFHVDPDTFRRDYMNRLAELTVNSRPIIHNLSIIAQESKRYAQIVAQCIESHIRRVPNWMKLPAFYLLDSISKNVFDPYARQFTPLVVRLFLDTYEGVDQATRSKMEEMLLTWRTGSPDNRELFGVVSQLAIERQIWGSGSQSGASSLKQNGQSGVSQAQVVSELDFVLGQKERALQSNPYDKVSQQHVAILHQLRSLVQAGVSQSELGAILNQLRTLAPAPTPAPARMPPPSVALPPARYPPPQHLPPPSALASTPSVPSYPVPAFSQPKVEPTAANLASSSSAPPVPVPNISNLFNALMKAGVVSANATPTGAGQTAKDQTPPPADSPKDALREYRKAIVSARIRLGSSDIMRQRPPIVRFLYDTAPSQCKQCGIRFSDSSSGKKRMEDHLDMHFRQNRKSTQSSGRGHCRSLFVNVEDWISYGSSDAKGKGRADGLVNAKAMAAAEAAKADADLRAMYVVVPPGDEAQSMSCPICKESLKAEFLEDDEEWVWRNAIIKDDKVFHATCHAEASASKSSLAARLRNEVSSRSRSRSQTPEAQMKDVSHRKSESPTPKLAGNKRKAEDDGHIFHGTKQEEGTPPMKKLALTA</sequence>
<feature type="region of interest" description="Disordered" evidence="1">
    <location>
        <begin position="264"/>
        <end position="302"/>
    </location>
</feature>
<feature type="compositionally biased region" description="Basic and acidic residues" evidence="1">
    <location>
        <begin position="585"/>
        <end position="595"/>
    </location>
</feature>
<feature type="domain" description="CID" evidence="2">
    <location>
        <begin position="47"/>
        <end position="182"/>
    </location>
</feature>
<dbReference type="GO" id="GO:0005849">
    <property type="term" value="C:mRNA cleavage factor complex"/>
    <property type="evidence" value="ECO:0007669"/>
    <property type="project" value="TreeGrafter"/>
</dbReference>
<dbReference type="PANTHER" id="PTHR15921:SF3">
    <property type="entry name" value="PRE-MRNA CLEAVAGE COMPLEX 2 PROTEIN PCF11"/>
    <property type="match status" value="1"/>
</dbReference>
<dbReference type="FunFam" id="1.25.40.90:FF:000016">
    <property type="entry name" value="mRNA cleavage factor complex component Pcf11"/>
    <property type="match status" value="1"/>
</dbReference>
<evidence type="ECO:0000313" key="3">
    <source>
        <dbReference type="EMBL" id="KAK7695922.1"/>
    </source>
</evidence>